<reference evidence="2" key="1">
    <citation type="thesis" date="2020" institute="ProQuest LLC" country="789 East Eisenhower Parkway, Ann Arbor, MI, USA">
        <title>Comparative Genomics and Chromosome Evolution.</title>
        <authorList>
            <person name="Mudd A.B."/>
        </authorList>
    </citation>
    <scope>NUCLEOTIDE SEQUENCE</scope>
    <source>
        <strain evidence="2">237g6f4</strain>
        <tissue evidence="2">Blood</tissue>
    </source>
</reference>
<sequence>MAHSSHAPATQILKDRLPKPHKTGTLPVPLLSCEVDRYVVFSGQLHECCLGITTTLLDPTCRPALGVTEGFSFSIRGTIVSTLPKTCSGSK</sequence>
<protein>
    <recommendedName>
        <fullName evidence="4">Recombination activating protein 2</fullName>
    </recommendedName>
</protein>
<keyword evidence="3" id="KW-1185">Reference proteome</keyword>
<evidence type="ECO:0000256" key="1">
    <source>
        <dbReference type="SAM" id="MobiDB-lite"/>
    </source>
</evidence>
<accession>A0AAV6YUU5</accession>
<proteinExistence type="predicted"/>
<evidence type="ECO:0000313" key="2">
    <source>
        <dbReference type="EMBL" id="KAG8539853.1"/>
    </source>
</evidence>
<dbReference type="Proteomes" id="UP000824782">
    <property type="component" value="Unassembled WGS sequence"/>
</dbReference>
<evidence type="ECO:0000313" key="3">
    <source>
        <dbReference type="Proteomes" id="UP000824782"/>
    </source>
</evidence>
<dbReference type="EMBL" id="WNYA01012709">
    <property type="protein sequence ID" value="KAG8539853.1"/>
    <property type="molecule type" value="Genomic_DNA"/>
</dbReference>
<evidence type="ECO:0008006" key="4">
    <source>
        <dbReference type="Google" id="ProtNLM"/>
    </source>
</evidence>
<dbReference type="AlphaFoldDB" id="A0AAV6YUU5"/>
<comment type="caution">
    <text evidence="2">The sequence shown here is derived from an EMBL/GenBank/DDBJ whole genome shotgun (WGS) entry which is preliminary data.</text>
</comment>
<feature type="region of interest" description="Disordered" evidence="1">
    <location>
        <begin position="1"/>
        <end position="25"/>
    </location>
</feature>
<gene>
    <name evidence="2" type="ORF">GDO81_020239</name>
</gene>
<organism evidence="2 3">
    <name type="scientific">Engystomops pustulosus</name>
    <name type="common">Tungara frog</name>
    <name type="synonym">Physalaemus pustulosus</name>
    <dbReference type="NCBI Taxonomy" id="76066"/>
    <lineage>
        <taxon>Eukaryota</taxon>
        <taxon>Metazoa</taxon>
        <taxon>Chordata</taxon>
        <taxon>Craniata</taxon>
        <taxon>Vertebrata</taxon>
        <taxon>Euteleostomi</taxon>
        <taxon>Amphibia</taxon>
        <taxon>Batrachia</taxon>
        <taxon>Anura</taxon>
        <taxon>Neobatrachia</taxon>
        <taxon>Hyloidea</taxon>
        <taxon>Leptodactylidae</taxon>
        <taxon>Leiuperinae</taxon>
        <taxon>Engystomops</taxon>
    </lineage>
</organism>
<name>A0AAV6YUU5_ENGPU</name>